<dbReference type="Proteomes" id="UP000177382">
    <property type="component" value="Unassembled WGS sequence"/>
</dbReference>
<evidence type="ECO:0008006" key="3">
    <source>
        <dbReference type="Google" id="ProtNLM"/>
    </source>
</evidence>
<dbReference type="Gene3D" id="3.40.50.150">
    <property type="entry name" value="Vaccinia Virus protein VP39"/>
    <property type="match status" value="1"/>
</dbReference>
<accession>A0A1F7XLR5</accession>
<dbReference type="InterPro" id="IPR029063">
    <property type="entry name" value="SAM-dependent_MTases_sf"/>
</dbReference>
<dbReference type="Pfam" id="PF13578">
    <property type="entry name" value="Methyltransf_24"/>
    <property type="match status" value="1"/>
</dbReference>
<sequence length="234" mass="26919">MSLQRNFLETILRLKEKRRSLISSRVVTNLITHYGGSTGHNLDLGKKNDLGYGFLHYALITNFKPKNVLCIGSGQGFIPAICALACKNNKTGHVDFVDAGFDKNNPNSWGGTGFWKKVNPEKHFGFYDLHRWLDTYVMTSADFQKMGTQKKWQYIYLDADHSYKGIKNDFSLFWPRLEKGGLMLFHDVILKKHPEKLKFGVWKFWKELKNKNKITVPYTIPWGTPSGLGIIQKT</sequence>
<dbReference type="STRING" id="1802485.A2V97_01210"/>
<proteinExistence type="predicted"/>
<protein>
    <recommendedName>
        <fullName evidence="3">Methyltransferase</fullName>
    </recommendedName>
</protein>
<gene>
    <name evidence="1" type="ORF">A2V97_01210</name>
</gene>
<reference evidence="1 2" key="1">
    <citation type="journal article" date="2016" name="Nat. Commun.">
        <title>Thousands of microbial genomes shed light on interconnected biogeochemical processes in an aquifer system.</title>
        <authorList>
            <person name="Anantharaman K."/>
            <person name="Brown C.T."/>
            <person name="Hug L.A."/>
            <person name="Sharon I."/>
            <person name="Castelle C.J."/>
            <person name="Probst A.J."/>
            <person name="Thomas B.C."/>
            <person name="Singh A."/>
            <person name="Wilkins M.J."/>
            <person name="Karaoz U."/>
            <person name="Brodie E.L."/>
            <person name="Williams K.H."/>
            <person name="Hubbard S.S."/>
            <person name="Banfield J.F."/>
        </authorList>
    </citation>
    <scope>NUCLEOTIDE SEQUENCE [LARGE SCALE GENOMIC DNA]</scope>
</reference>
<evidence type="ECO:0000313" key="2">
    <source>
        <dbReference type="Proteomes" id="UP000177382"/>
    </source>
</evidence>
<evidence type="ECO:0000313" key="1">
    <source>
        <dbReference type="EMBL" id="OGM15235.1"/>
    </source>
</evidence>
<organism evidence="1 2">
    <name type="scientific">Candidatus Woesebacteria bacterium RBG_16_42_24</name>
    <dbReference type="NCBI Taxonomy" id="1802485"/>
    <lineage>
        <taxon>Bacteria</taxon>
        <taxon>Candidatus Woeseibacteriota</taxon>
    </lineage>
</organism>
<dbReference type="EMBL" id="MGFX01000006">
    <property type="protein sequence ID" value="OGM15235.1"/>
    <property type="molecule type" value="Genomic_DNA"/>
</dbReference>
<dbReference type="SUPFAM" id="SSF53335">
    <property type="entry name" value="S-adenosyl-L-methionine-dependent methyltransferases"/>
    <property type="match status" value="1"/>
</dbReference>
<comment type="caution">
    <text evidence="1">The sequence shown here is derived from an EMBL/GenBank/DDBJ whole genome shotgun (WGS) entry which is preliminary data.</text>
</comment>
<dbReference type="AlphaFoldDB" id="A0A1F7XLR5"/>
<name>A0A1F7XLR5_9BACT</name>